<dbReference type="NCBIfam" id="NF004805">
    <property type="entry name" value="PRK06153.1-4"/>
    <property type="match status" value="1"/>
</dbReference>
<name>A0A1B7K1Z4_9ENTR</name>
<dbReference type="Gene3D" id="3.40.50.720">
    <property type="entry name" value="NAD(P)-binding Rossmann-like Domain"/>
    <property type="match status" value="1"/>
</dbReference>
<dbReference type="Pfam" id="PF20590">
    <property type="entry name" value="DUF6791"/>
    <property type="match status" value="1"/>
</dbReference>
<dbReference type="RefSeq" id="WP_064544440.1">
    <property type="nucleotide sequence ID" value="NZ_LXEU01000039.1"/>
</dbReference>
<dbReference type="AlphaFoldDB" id="A0A1B7K1Z4"/>
<feature type="domain" description="DUF6791" evidence="1">
    <location>
        <begin position="10"/>
        <end position="160"/>
    </location>
</feature>
<dbReference type="PATRIC" id="fig|1354264.4.peg.1844"/>
<proteinExistence type="predicted"/>
<organism evidence="2 3">
    <name type="scientific">Kluyvera georgiana ATCC 51603</name>
    <dbReference type="NCBI Taxonomy" id="1354264"/>
    <lineage>
        <taxon>Bacteria</taxon>
        <taxon>Pseudomonadati</taxon>
        <taxon>Pseudomonadota</taxon>
        <taxon>Gammaproteobacteria</taxon>
        <taxon>Enterobacterales</taxon>
        <taxon>Enterobacteriaceae</taxon>
        <taxon>Kluyvera</taxon>
    </lineage>
</organism>
<evidence type="ECO:0000313" key="3">
    <source>
        <dbReference type="Proteomes" id="UP000078386"/>
    </source>
</evidence>
<dbReference type="Proteomes" id="UP000078386">
    <property type="component" value="Unassembled WGS sequence"/>
</dbReference>
<reference evidence="2 3" key="1">
    <citation type="submission" date="2016-04" db="EMBL/GenBank/DDBJ databases">
        <title>ATOL: Assembling a taxonomically balanced genome-scale reconstruction of the evolutionary history of the Enterobacteriaceae.</title>
        <authorList>
            <person name="Plunkett G.III."/>
            <person name="Neeno-Eckwall E.C."/>
            <person name="Glasner J.D."/>
            <person name="Perna N.T."/>
        </authorList>
    </citation>
    <scope>NUCLEOTIDE SEQUENCE [LARGE SCALE GENOMIC DNA]</scope>
    <source>
        <strain evidence="2 3">ATCC 51603</strain>
    </source>
</reference>
<dbReference type="EMBL" id="LXEU01000039">
    <property type="protein sequence ID" value="OAT54159.1"/>
    <property type="molecule type" value="Genomic_DNA"/>
</dbReference>
<accession>A0A1B7K1Z4</accession>
<evidence type="ECO:0000259" key="1">
    <source>
        <dbReference type="Pfam" id="PF20590"/>
    </source>
</evidence>
<dbReference type="CDD" id="cd01483">
    <property type="entry name" value="E1_enzyme_family"/>
    <property type="match status" value="1"/>
</dbReference>
<keyword evidence="3" id="KW-1185">Reference proteome</keyword>
<gene>
    <name evidence="2" type="ORF">M989_01774</name>
</gene>
<dbReference type="GO" id="GO:0008641">
    <property type="term" value="F:ubiquitin-like modifier activating enzyme activity"/>
    <property type="evidence" value="ECO:0007669"/>
    <property type="project" value="InterPro"/>
</dbReference>
<sequence>MSQKLFSLNSDLRQLREAGYYVQVIGAFLVMREVPYVNAQKCVRKGTLVTSLDLAGDHTRKPENHVIHWDGEYPCKANGVPLNEIRHVSQHFDFGHGLTAEHGFSSKPGPQGYPDYFAKMSTYATILSGPAAVLQPGISPKIFRTPDETEMDSVFNYIDTASDRAGIGKLSEKLEGEIVSIIGTGGTGSYIIDLVSKTPVREIRLFDADEFLQHNAFRAPGAPLLEELRNAPLKVDYFKGIYERMHRNIIVHPVRLSDSNLSLMNGTTFSFVCMDAGEEKKAIIQKLESLSVPFIDVGMGLELVNGSLGGILRVTTSTKDKREHVHSGRISFAGGGEKDIYASNIQVADLNALNAALAVIKWKKLKGFYRDLENEHHCTYTTDGNMLLNEDLKC</sequence>
<dbReference type="NCBIfam" id="NF004802">
    <property type="entry name" value="PRK06153.1-1"/>
    <property type="match status" value="1"/>
</dbReference>
<dbReference type="SUPFAM" id="SSF69572">
    <property type="entry name" value="Activating enzymes of the ubiquitin-like proteins"/>
    <property type="match status" value="1"/>
</dbReference>
<evidence type="ECO:0000313" key="2">
    <source>
        <dbReference type="EMBL" id="OAT54159.1"/>
    </source>
</evidence>
<dbReference type="InterPro" id="IPR035985">
    <property type="entry name" value="Ubiquitin-activating_enz"/>
</dbReference>
<dbReference type="InterPro" id="IPR046741">
    <property type="entry name" value="DUF6791"/>
</dbReference>
<comment type="caution">
    <text evidence="2">The sequence shown here is derived from an EMBL/GenBank/DDBJ whole genome shotgun (WGS) entry which is preliminary data.</text>
</comment>
<dbReference type="NCBIfam" id="NF004804">
    <property type="entry name" value="PRK06153.1-3"/>
    <property type="match status" value="1"/>
</dbReference>
<protein>
    <submittedName>
        <fullName evidence="2">Molybdopterin and thiamine biosynthesis family 2 dinucleotide-utilizing enzyme</fullName>
    </submittedName>
</protein>